<evidence type="ECO:0000313" key="8">
    <source>
        <dbReference type="Proteomes" id="UP000886758"/>
    </source>
</evidence>
<gene>
    <name evidence="7" type="ORF">IAD46_03820</name>
</gene>
<evidence type="ECO:0000256" key="2">
    <source>
        <dbReference type="ARBA" id="ARBA00022670"/>
    </source>
</evidence>
<reference evidence="7" key="1">
    <citation type="submission" date="2020-10" db="EMBL/GenBank/DDBJ databases">
        <authorList>
            <person name="Gilroy R."/>
        </authorList>
    </citation>
    <scope>NUCLEOTIDE SEQUENCE</scope>
    <source>
        <strain evidence="7">ChiW17-6978</strain>
    </source>
</reference>
<dbReference type="Gene3D" id="3.30.70.1490">
    <property type="entry name" value="Cysteine protease Prp"/>
    <property type="match status" value="1"/>
</dbReference>
<dbReference type="GO" id="GO:0008234">
    <property type="term" value="F:cysteine-type peptidase activity"/>
    <property type="evidence" value="ECO:0007669"/>
    <property type="project" value="UniProtKB-KW"/>
</dbReference>
<reference evidence="7" key="2">
    <citation type="journal article" date="2021" name="PeerJ">
        <title>Extensive microbial diversity within the chicken gut microbiome revealed by metagenomics and culture.</title>
        <authorList>
            <person name="Gilroy R."/>
            <person name="Ravi A."/>
            <person name="Getino M."/>
            <person name="Pursley I."/>
            <person name="Horton D.L."/>
            <person name="Alikhan N.F."/>
            <person name="Baker D."/>
            <person name="Gharbi K."/>
            <person name="Hall N."/>
            <person name="Watson M."/>
            <person name="Adriaenssens E.M."/>
            <person name="Foster-Nyarko E."/>
            <person name="Jarju S."/>
            <person name="Secka A."/>
            <person name="Antonio M."/>
            <person name="Oren A."/>
            <person name="Chaudhuri R.R."/>
            <person name="La Ragione R."/>
            <person name="Hildebrand F."/>
            <person name="Pallen M.J."/>
        </authorList>
    </citation>
    <scope>NUCLEOTIDE SEQUENCE</scope>
    <source>
        <strain evidence="7">ChiW17-6978</strain>
    </source>
</reference>
<keyword evidence="4" id="KW-0788">Thiol protease</keyword>
<dbReference type="PANTHER" id="PTHR39178">
    <property type="entry name" value="HYPOTHETICAL RIBOSOME-ASSOCIATED PROTEIN"/>
    <property type="match status" value="1"/>
</dbReference>
<dbReference type="GO" id="GO:0006508">
    <property type="term" value="P:proteolysis"/>
    <property type="evidence" value="ECO:0007669"/>
    <property type="project" value="UniProtKB-KW"/>
</dbReference>
<dbReference type="EMBL" id="DVLF01000115">
    <property type="protein sequence ID" value="HIT50136.1"/>
    <property type="molecule type" value="Genomic_DNA"/>
</dbReference>
<dbReference type="PANTHER" id="PTHR39178:SF1">
    <property type="entry name" value="RIBOSOMAL-PROCESSING CYSTEINE PROTEASE PRP"/>
    <property type="match status" value="1"/>
</dbReference>
<sequence length="102" mass="11660">MTTWQVGRKDKEATIEVKGHADYAEYGSDIVCASISVACIMTANLIEKFNLGYNIIDLVCDEGYFRLQIKTTHFVSNTLFENLEATLEEISKQYPKYLKLKQ</sequence>
<organism evidence="7 8">
    <name type="scientific">Candidatus Pelethenecus faecipullorum</name>
    <dbReference type="NCBI Taxonomy" id="2840900"/>
    <lineage>
        <taxon>Bacteria</taxon>
        <taxon>Bacillati</taxon>
        <taxon>Mycoplasmatota</taxon>
        <taxon>Mollicutes</taxon>
        <taxon>Candidatus Pelethenecus</taxon>
    </lineage>
</organism>
<keyword evidence="2 7" id="KW-0645">Protease</keyword>
<keyword evidence="1" id="KW-0690">Ribosome biogenesis</keyword>
<proteinExistence type="inferred from homology"/>
<comment type="caution">
    <text evidence="7">The sequence shown here is derived from an EMBL/GenBank/DDBJ whole genome shotgun (WGS) entry which is preliminary data.</text>
</comment>
<dbReference type="SUPFAM" id="SSF118010">
    <property type="entry name" value="TM1457-like"/>
    <property type="match status" value="1"/>
</dbReference>
<evidence type="ECO:0000256" key="5">
    <source>
        <dbReference type="ARBA" id="ARBA00044503"/>
    </source>
</evidence>
<protein>
    <recommendedName>
        <fullName evidence="6">Ribosomal processing cysteine protease Prp</fullName>
    </recommendedName>
</protein>
<accession>A0A9D1GSH2</accession>
<dbReference type="Pfam" id="PF04327">
    <property type="entry name" value="Peptidase_Prp"/>
    <property type="match status" value="1"/>
</dbReference>
<dbReference type="GO" id="GO:0042254">
    <property type="term" value="P:ribosome biogenesis"/>
    <property type="evidence" value="ECO:0007669"/>
    <property type="project" value="UniProtKB-KW"/>
</dbReference>
<dbReference type="Proteomes" id="UP000886758">
    <property type="component" value="Unassembled WGS sequence"/>
</dbReference>
<evidence type="ECO:0000256" key="6">
    <source>
        <dbReference type="ARBA" id="ARBA00044538"/>
    </source>
</evidence>
<evidence type="ECO:0000313" key="7">
    <source>
        <dbReference type="EMBL" id="HIT50136.1"/>
    </source>
</evidence>
<comment type="similarity">
    <text evidence="5">Belongs to the Prp family.</text>
</comment>
<keyword evidence="3" id="KW-0378">Hydrolase</keyword>
<dbReference type="InterPro" id="IPR007422">
    <property type="entry name" value="Peptidase_Prp"/>
</dbReference>
<dbReference type="AlphaFoldDB" id="A0A9D1GSH2"/>
<evidence type="ECO:0000256" key="3">
    <source>
        <dbReference type="ARBA" id="ARBA00022801"/>
    </source>
</evidence>
<evidence type="ECO:0000256" key="4">
    <source>
        <dbReference type="ARBA" id="ARBA00022807"/>
    </source>
</evidence>
<name>A0A9D1GSH2_9MOLU</name>
<evidence type="ECO:0000256" key="1">
    <source>
        <dbReference type="ARBA" id="ARBA00022517"/>
    </source>
</evidence>
<dbReference type="InterPro" id="IPR036764">
    <property type="entry name" value="Peptidase_Prp_sf"/>
</dbReference>
<dbReference type="CDD" id="cd16332">
    <property type="entry name" value="Prp-like"/>
    <property type="match status" value="1"/>
</dbReference>